<evidence type="ECO:0000256" key="12">
    <source>
        <dbReference type="SAM" id="MobiDB-lite"/>
    </source>
</evidence>
<feature type="domain" description="C2H2-type" evidence="14">
    <location>
        <begin position="414"/>
        <end position="441"/>
    </location>
</feature>
<keyword evidence="4" id="KW-0677">Repeat</keyword>
<evidence type="ECO:0000256" key="1">
    <source>
        <dbReference type="ARBA" id="ARBA00004123"/>
    </source>
</evidence>
<comment type="subcellular location">
    <subcellularLocation>
        <location evidence="1">Nucleus</location>
    </subcellularLocation>
</comment>
<dbReference type="FunFam" id="3.30.160.60:FF:000624">
    <property type="entry name" value="zinc finger protein 697"/>
    <property type="match status" value="1"/>
</dbReference>
<comment type="similarity">
    <text evidence="2">Belongs to the krueppel C2H2-type zinc-finger protein family.</text>
</comment>
<dbReference type="PANTHER" id="PTHR24394:SF48">
    <property type="entry name" value="ZINC FINGER PROTEIN 771"/>
    <property type="match status" value="1"/>
</dbReference>
<evidence type="ECO:0000256" key="2">
    <source>
        <dbReference type="ARBA" id="ARBA00006991"/>
    </source>
</evidence>
<dbReference type="GO" id="GO:0000981">
    <property type="term" value="F:DNA-binding transcription factor activity, RNA polymerase II-specific"/>
    <property type="evidence" value="ECO:0007669"/>
    <property type="project" value="TreeGrafter"/>
</dbReference>
<feature type="compositionally biased region" description="Low complexity" evidence="12">
    <location>
        <begin position="385"/>
        <end position="396"/>
    </location>
</feature>
<dbReference type="InterPro" id="IPR000210">
    <property type="entry name" value="BTB/POZ_dom"/>
</dbReference>
<feature type="compositionally biased region" description="Low complexity" evidence="12">
    <location>
        <begin position="9"/>
        <end position="21"/>
    </location>
</feature>
<feature type="domain" description="C2H2-type" evidence="14">
    <location>
        <begin position="604"/>
        <end position="628"/>
    </location>
</feature>
<dbReference type="Gene3D" id="3.30.160.60">
    <property type="entry name" value="Classic Zinc Finger"/>
    <property type="match status" value="6"/>
</dbReference>
<feature type="compositionally biased region" description="Polar residues" evidence="12">
    <location>
        <begin position="352"/>
        <end position="371"/>
    </location>
</feature>
<dbReference type="FunFam" id="3.30.160.60:FF:001818">
    <property type="entry name" value="GDNF-inducible zinc finger protein 1 isoform X1"/>
    <property type="match status" value="1"/>
</dbReference>
<evidence type="ECO:0000256" key="8">
    <source>
        <dbReference type="ARBA" id="ARBA00023125"/>
    </source>
</evidence>
<dbReference type="Pfam" id="PF00651">
    <property type="entry name" value="BTB"/>
    <property type="match status" value="1"/>
</dbReference>
<feature type="domain" description="C2H2-type" evidence="14">
    <location>
        <begin position="498"/>
        <end position="526"/>
    </location>
</feature>
<keyword evidence="10" id="KW-0539">Nucleus</keyword>
<feature type="domain" description="C2H2-type" evidence="14">
    <location>
        <begin position="576"/>
        <end position="603"/>
    </location>
</feature>
<sequence>MLNVLPSTSGPKGVASGAPAPSGGGNEFMDIRQNSLGDYVPDLGFGMDSDRSFRYNDMYYPNNGGVGLDSTHSVPNPSAATNGGGVEDYSEFFKGSSYSCFNSEDYGNLGDYVASTSGSSLAGNPLSLPPTLPPPLPLPPLPLVTHSFPTTPQGGYQPSPSVLYHIDDMMKGISISMSFTDVTLVAQSQLIHAHKSILASHSTFLRQILINNGLDIAESEDSLIILPNVKYIHVQMMVSFLYTGQVTIAERDNVLPLRELCTSLGVSSLIGRLDELTLSLNQAYENSSIILDSTPDLGPLDPVTGDLPHLSNTEIDSVYFNGGDPSVSSIEQPPPLPQSQEAEEEKEQSSSFNVSCPQSTLRTSDVDQLTEMQPAPGGVSAGTTSNSPNNLISSNSDLSYPIEVIEGRVKKKAFSCTRCQSKFYTQESLHVHESLHEERKPFSCNVCGKSIASKGNLAVHLRIHSGEKPFTCDKCNKSFMDGRSLKRHMYTHENRKTHECDVCSKVFGDRSTYRRHYKEKHMEGSKKYTCHLCQKLFHRKETLNAHFVKVHSLSPDDIFDRDKAREIENSKKWKTYNCSECNMMFSKQSTMEIHLRTHTGDKPYVCEVCGKKFTRSNNFKLHIRVHTG</sequence>
<dbReference type="PROSITE" id="PS00028">
    <property type="entry name" value="ZINC_FINGER_C2H2_1"/>
    <property type="match status" value="7"/>
</dbReference>
<organism evidence="15">
    <name type="scientific">Lepeophtheirus salmonis</name>
    <name type="common">Salmon louse</name>
    <name type="synonym">Caligus salmonis</name>
    <dbReference type="NCBI Taxonomy" id="72036"/>
    <lineage>
        <taxon>Eukaryota</taxon>
        <taxon>Metazoa</taxon>
        <taxon>Ecdysozoa</taxon>
        <taxon>Arthropoda</taxon>
        <taxon>Crustacea</taxon>
        <taxon>Multicrustacea</taxon>
        <taxon>Hexanauplia</taxon>
        <taxon>Copepoda</taxon>
        <taxon>Siphonostomatoida</taxon>
        <taxon>Caligidae</taxon>
        <taxon>Lepeophtheirus</taxon>
    </lineage>
</organism>
<dbReference type="SMART" id="SM00225">
    <property type="entry name" value="BTB"/>
    <property type="match status" value="1"/>
</dbReference>
<evidence type="ECO:0000256" key="9">
    <source>
        <dbReference type="ARBA" id="ARBA00023163"/>
    </source>
</evidence>
<dbReference type="InterPro" id="IPR036236">
    <property type="entry name" value="Znf_C2H2_sf"/>
</dbReference>
<name>A0A0K2TJ16_LEPSM</name>
<dbReference type="OrthoDB" id="6077919at2759"/>
<dbReference type="EMBL" id="HACA01008543">
    <property type="protein sequence ID" value="CDW25904.1"/>
    <property type="molecule type" value="Transcribed_RNA"/>
</dbReference>
<feature type="domain" description="C2H2-type" evidence="14">
    <location>
        <begin position="442"/>
        <end position="469"/>
    </location>
</feature>
<reference evidence="15" key="1">
    <citation type="submission" date="2014-05" db="EMBL/GenBank/DDBJ databases">
        <authorList>
            <person name="Chronopoulou M."/>
        </authorList>
    </citation>
    <scope>NUCLEOTIDE SEQUENCE</scope>
    <source>
        <tissue evidence="15">Whole organism</tissue>
    </source>
</reference>
<dbReference type="FunFam" id="3.30.160.60:FF:001480">
    <property type="entry name" value="Si:cabz01071911.3"/>
    <property type="match status" value="2"/>
</dbReference>
<dbReference type="PROSITE" id="PS50157">
    <property type="entry name" value="ZINC_FINGER_C2H2_2"/>
    <property type="match status" value="7"/>
</dbReference>
<feature type="domain" description="C2H2-type" evidence="14">
    <location>
        <begin position="528"/>
        <end position="556"/>
    </location>
</feature>
<keyword evidence="6" id="KW-0862">Zinc</keyword>
<dbReference type="SUPFAM" id="SSF57667">
    <property type="entry name" value="beta-beta-alpha zinc fingers"/>
    <property type="match status" value="4"/>
</dbReference>
<dbReference type="SMART" id="SM00355">
    <property type="entry name" value="ZnF_C2H2"/>
    <property type="match status" value="7"/>
</dbReference>
<keyword evidence="9" id="KW-0804">Transcription</keyword>
<dbReference type="GO" id="GO:0008270">
    <property type="term" value="F:zinc ion binding"/>
    <property type="evidence" value="ECO:0007669"/>
    <property type="project" value="UniProtKB-KW"/>
</dbReference>
<evidence type="ECO:0000256" key="10">
    <source>
        <dbReference type="ARBA" id="ARBA00023242"/>
    </source>
</evidence>
<dbReference type="GO" id="GO:0003677">
    <property type="term" value="F:DNA binding"/>
    <property type="evidence" value="ECO:0007669"/>
    <property type="project" value="UniProtKB-KW"/>
</dbReference>
<evidence type="ECO:0000256" key="7">
    <source>
        <dbReference type="ARBA" id="ARBA00023015"/>
    </source>
</evidence>
<dbReference type="InterPro" id="IPR011333">
    <property type="entry name" value="SKP1/BTB/POZ_sf"/>
</dbReference>
<evidence type="ECO:0000256" key="4">
    <source>
        <dbReference type="ARBA" id="ARBA00022737"/>
    </source>
</evidence>
<dbReference type="Gene3D" id="3.30.710.10">
    <property type="entry name" value="Potassium Channel Kv1.1, Chain A"/>
    <property type="match status" value="1"/>
</dbReference>
<proteinExistence type="inferred from homology"/>
<feature type="non-terminal residue" evidence="15">
    <location>
        <position position="628"/>
    </location>
</feature>
<keyword evidence="7" id="KW-0805">Transcription regulation</keyword>
<dbReference type="GO" id="GO:0005634">
    <property type="term" value="C:nucleus"/>
    <property type="evidence" value="ECO:0007669"/>
    <property type="project" value="UniProtKB-SubCell"/>
</dbReference>
<dbReference type="SUPFAM" id="SSF54695">
    <property type="entry name" value="POZ domain"/>
    <property type="match status" value="1"/>
</dbReference>
<keyword evidence="8" id="KW-0238">DNA-binding</keyword>
<evidence type="ECO:0000256" key="6">
    <source>
        <dbReference type="ARBA" id="ARBA00022833"/>
    </source>
</evidence>
<feature type="domain" description="C2H2-type" evidence="14">
    <location>
        <begin position="470"/>
        <end position="497"/>
    </location>
</feature>
<accession>A0A0K2TJ16</accession>
<keyword evidence="5 11" id="KW-0863">Zinc-finger</keyword>
<evidence type="ECO:0000256" key="5">
    <source>
        <dbReference type="ARBA" id="ARBA00022771"/>
    </source>
</evidence>
<evidence type="ECO:0000313" key="15">
    <source>
        <dbReference type="EMBL" id="CDW25904.1"/>
    </source>
</evidence>
<evidence type="ECO:0000256" key="11">
    <source>
        <dbReference type="PROSITE-ProRule" id="PRU00042"/>
    </source>
</evidence>
<dbReference type="PANTHER" id="PTHR24394">
    <property type="entry name" value="ZINC FINGER PROTEIN"/>
    <property type="match status" value="1"/>
</dbReference>
<protein>
    <submittedName>
        <fullName evidence="15">Putative LOC100145373 [Xenopus (Silurana) tropicalis]</fullName>
    </submittedName>
</protein>
<feature type="region of interest" description="Disordered" evidence="12">
    <location>
        <begin position="321"/>
        <end position="396"/>
    </location>
</feature>
<evidence type="ECO:0000259" key="13">
    <source>
        <dbReference type="PROSITE" id="PS50097"/>
    </source>
</evidence>
<dbReference type="InterPro" id="IPR013087">
    <property type="entry name" value="Znf_C2H2_type"/>
</dbReference>
<feature type="domain" description="BTB" evidence="13">
    <location>
        <begin position="180"/>
        <end position="250"/>
    </location>
</feature>
<keyword evidence="3" id="KW-0479">Metal-binding</keyword>
<feature type="region of interest" description="Disordered" evidence="12">
    <location>
        <begin position="1"/>
        <end position="30"/>
    </location>
</feature>
<dbReference type="Pfam" id="PF00096">
    <property type="entry name" value="zf-C2H2"/>
    <property type="match status" value="5"/>
</dbReference>
<dbReference type="PROSITE" id="PS50097">
    <property type="entry name" value="BTB"/>
    <property type="match status" value="1"/>
</dbReference>
<evidence type="ECO:0000259" key="14">
    <source>
        <dbReference type="PROSITE" id="PS50157"/>
    </source>
</evidence>
<evidence type="ECO:0000256" key="3">
    <source>
        <dbReference type="ARBA" id="ARBA00022723"/>
    </source>
</evidence>
<dbReference type="AlphaFoldDB" id="A0A0K2TJ16"/>